<dbReference type="CDD" id="cd03801">
    <property type="entry name" value="GT4_PimA-like"/>
    <property type="match status" value="2"/>
</dbReference>
<feature type="domain" description="Glycosyl transferase family 1" evidence="1">
    <location>
        <begin position="687"/>
        <end position="843"/>
    </location>
</feature>
<keyword evidence="3" id="KW-0808">Transferase</keyword>
<sequence>MSSKDLERKEIIESGLFDPSWYLEQNSDVGMLGMDPLEHFLWLGARLKRSPGPNFDTAQYLRTYGDVARQNYNPLLHYIRYGRNEGRQAFDVSWEGLAPAATARTLGRVAGDVGKRRGRPVVLLCSHVAGENLFGGERSLLDMIDGLNALDFNVVVTVPAAGNSAYFETLREKSFATYVLPYGWWREGVAVDDAVVAKFARIIADEGVQVVHVNTIVLREPLVAAQRMGVRGIVHVRELIRHDDALLKMIGEPAEEIIGKVWASCDRLIANSKATLESFSGPGREAALVYNTVDFEQLQHLAMPRDLGALRVGMISSNIPKKGIGDFARVAQILQETHPDITFNLIGPENQHTAEISRKVAAGELPRSLKILGYRETPAEAVAEIDVVLSLSSFRESFGRTVLEGMAAGRPVIVYDHGAPPEFVSHRETGFVVPLGDTEGVAAAIKLLAADRDRLREIGTRAQKEAVAKFDRTAYVEQMRRAYDGLAKTPEARQVTLPARAELTAQPRSEMKIAYFSWHFPVPSETFVLNELRLLKEQGFDVRVFCRQSPHPDFKPDFEIEWERVAGPDDLARRLVETGRTIVHSHFVYPTVTDMVWPACEKAEVPFTFIAHAQDIFRYRNDAANRIGEVGRSKWCKKVFVPSRFHRRYLTSRGVPERKMMINPNGCDHRLYEEGQRAGRETRPFRRIVAIHRFTEKKGLIHLIRAGKLLEQDNVRIELYGYGELEEEYRTAIAEEGITNVALCGPVKGREAMLALYRESDLFACPSVRASDGDMDGIPTVLMEAMAAGLPVLTTDLSGIPDLVEDGITGLVCAATPEAIAARIRSYYALPDPAVAAMIETASERIRNSYNTEHLVENLVRVWAGETIDLMIVSWNNLPQTSEVIRRLYKYTELPFHLIICDNGSDAPALAHLIELYGEHDNLTVVLNRENAMVGPGTNICLSHGQSDYAIYVCGKEGMTTQYGWEKSFVTYMNTHPEVGQGGTLCYSPSYLFGRDYPKAQALWDKFRNRGFALENPDRSFSHVQGGFFVLRRKMIDEIGGFSDDVPHNSTDVEFSYYVESCGWGLGEVPGMLSLFNKTRPGLFHRIDEHMGALHPPMIEDLAALDAIARHKLHHCNACGQQSERFVDLDGAASCPHCGADRRARAVHRVLAESILLYRRLPALGVNVPPAIEPFWREQFQGRICSSDELGQELAAKGQSDFADQRLQLVMLNDVLGGEASADDRILREASRILAPGGTLLIAGSLADSDFDGRLGALGFGEARAKRYASCVSHYDWLPVLSYTKTGEGQ</sequence>
<dbReference type="EMBL" id="NTHN02000057">
    <property type="protein sequence ID" value="MCT4372842.1"/>
    <property type="molecule type" value="Genomic_DNA"/>
</dbReference>
<name>A0ABT2KRM6_9RHOB</name>
<dbReference type="InterPro" id="IPR029044">
    <property type="entry name" value="Nucleotide-diphossugar_trans"/>
</dbReference>
<dbReference type="EC" id="2.4.-.-" evidence="3"/>
<dbReference type="Pfam" id="PF00534">
    <property type="entry name" value="Glycos_transf_1"/>
    <property type="match status" value="2"/>
</dbReference>
<dbReference type="InterPro" id="IPR028098">
    <property type="entry name" value="Glyco_trans_4-like_N"/>
</dbReference>
<keyword evidence="3" id="KW-0328">Glycosyltransferase</keyword>
<dbReference type="PANTHER" id="PTHR12526">
    <property type="entry name" value="GLYCOSYLTRANSFERASE"/>
    <property type="match status" value="1"/>
</dbReference>
<gene>
    <name evidence="3" type="ORF">CLG85_022050</name>
</gene>
<dbReference type="RefSeq" id="WP_260350063.1">
    <property type="nucleotide sequence ID" value="NZ_NTHN02000057.1"/>
</dbReference>
<reference evidence="4" key="1">
    <citation type="submission" date="2023-07" db="EMBL/GenBank/DDBJ databases">
        <title>Yangia mangrovi SAOS 153D genome.</title>
        <authorList>
            <person name="Verma A."/>
            <person name="Pal Y."/>
            <person name="Sundharam S."/>
            <person name="Bisht B."/>
            <person name="Srinivasan K."/>
        </authorList>
    </citation>
    <scope>NUCLEOTIDE SEQUENCE [LARGE SCALE GENOMIC DNA]</scope>
    <source>
        <strain evidence="4">SAOS 153D</strain>
    </source>
</reference>
<evidence type="ECO:0000313" key="4">
    <source>
        <dbReference type="Proteomes" id="UP000217448"/>
    </source>
</evidence>
<accession>A0ABT2KRM6</accession>
<comment type="caution">
    <text evidence="3">The sequence shown here is derived from an EMBL/GenBank/DDBJ whole genome shotgun (WGS) entry which is preliminary data.</text>
</comment>
<feature type="domain" description="Glycosyltransferase subfamily 4-like N-terminal" evidence="2">
    <location>
        <begin position="525"/>
        <end position="669"/>
    </location>
</feature>
<dbReference type="GO" id="GO:0016757">
    <property type="term" value="F:glycosyltransferase activity"/>
    <property type="evidence" value="ECO:0007669"/>
    <property type="project" value="UniProtKB-KW"/>
</dbReference>
<dbReference type="InterPro" id="IPR001296">
    <property type="entry name" value="Glyco_trans_1"/>
</dbReference>
<organism evidence="3 4">
    <name type="scientific">Alloyangia mangrovi</name>
    <dbReference type="NCBI Taxonomy" id="1779329"/>
    <lineage>
        <taxon>Bacteria</taxon>
        <taxon>Pseudomonadati</taxon>
        <taxon>Pseudomonadota</taxon>
        <taxon>Alphaproteobacteria</taxon>
        <taxon>Rhodobacterales</taxon>
        <taxon>Roseobacteraceae</taxon>
        <taxon>Alloyangia</taxon>
    </lineage>
</organism>
<feature type="domain" description="Glycosyltransferase subfamily 4-like N-terminal" evidence="2">
    <location>
        <begin position="135"/>
        <end position="296"/>
    </location>
</feature>
<dbReference type="Gene3D" id="3.40.50.2000">
    <property type="entry name" value="Glycogen Phosphorylase B"/>
    <property type="match status" value="4"/>
</dbReference>
<evidence type="ECO:0000259" key="1">
    <source>
        <dbReference type="Pfam" id="PF00534"/>
    </source>
</evidence>
<dbReference type="Pfam" id="PF13439">
    <property type="entry name" value="Glyco_transf_4"/>
    <property type="match status" value="2"/>
</dbReference>
<dbReference type="Proteomes" id="UP000217448">
    <property type="component" value="Unassembled WGS sequence"/>
</dbReference>
<keyword evidence="4" id="KW-1185">Reference proteome</keyword>
<dbReference type="SUPFAM" id="SSF53448">
    <property type="entry name" value="Nucleotide-diphospho-sugar transferases"/>
    <property type="match status" value="1"/>
</dbReference>
<evidence type="ECO:0000259" key="2">
    <source>
        <dbReference type="Pfam" id="PF13439"/>
    </source>
</evidence>
<dbReference type="Gene3D" id="3.90.550.10">
    <property type="entry name" value="Spore Coat Polysaccharide Biosynthesis Protein SpsA, Chain A"/>
    <property type="match status" value="1"/>
</dbReference>
<evidence type="ECO:0000313" key="3">
    <source>
        <dbReference type="EMBL" id="MCT4372842.1"/>
    </source>
</evidence>
<feature type="domain" description="Glycosyl transferase family 1" evidence="1">
    <location>
        <begin position="314"/>
        <end position="464"/>
    </location>
</feature>
<protein>
    <submittedName>
        <fullName evidence="3">Glycosyltransferase</fullName>
        <ecNumber evidence="3">2.4.-.-</ecNumber>
    </submittedName>
</protein>
<proteinExistence type="predicted"/>
<dbReference type="PANTHER" id="PTHR12526:SF630">
    <property type="entry name" value="GLYCOSYLTRANSFERASE"/>
    <property type="match status" value="1"/>
</dbReference>
<dbReference type="SUPFAM" id="SSF53756">
    <property type="entry name" value="UDP-Glycosyltransferase/glycogen phosphorylase"/>
    <property type="match status" value="2"/>
</dbReference>